<sequence length="276" mass="31081">MEEFEEIAQMDEELEGFLEGWGDRLTGLNGLLLDRLYGYVDLIDTAAPVSLSLMLLMRIRTEVPGFLASTDYGTLVGDLLEKMDTSLETVGRYLARVYPDSGADILRMKSEIRMAAQSVRAYLLGAGIEATYISPIEAVLQQHILTRSTKAEFRRSLRELLVREGLSTKAVSTYASDALYQFSRSYTLNVSESVGARYFYYMGGRIKTTRGFCNSRLGRAYPKKEVEGWAALKWAGRIPGTTAQSIFWYVGGYNCRHRLLPVSKAMYLYINNQMAT</sequence>
<reference evidence="1 2" key="1">
    <citation type="submission" date="2019-10" db="EMBL/GenBank/DDBJ databases">
        <title>Draft Genome Sequence of Cytophagaceae sp. SJW1-29.</title>
        <authorList>
            <person name="Choi A."/>
        </authorList>
    </citation>
    <scope>NUCLEOTIDE SEQUENCE [LARGE SCALE GENOMIC DNA]</scope>
    <source>
        <strain evidence="1 2">SJW1-29</strain>
    </source>
</reference>
<protein>
    <submittedName>
        <fullName evidence="1">Uncharacterized protein</fullName>
    </submittedName>
</protein>
<accession>A0A7C9BMU9</accession>
<dbReference type="Proteomes" id="UP000479293">
    <property type="component" value="Unassembled WGS sequence"/>
</dbReference>
<keyword evidence="2" id="KW-1185">Reference proteome</keyword>
<evidence type="ECO:0000313" key="1">
    <source>
        <dbReference type="EMBL" id="MPR36615.1"/>
    </source>
</evidence>
<name>A0A7C9BMU9_9BACT</name>
<proteinExistence type="predicted"/>
<dbReference type="AlphaFoldDB" id="A0A7C9BMU9"/>
<evidence type="ECO:0000313" key="2">
    <source>
        <dbReference type="Proteomes" id="UP000479293"/>
    </source>
</evidence>
<comment type="caution">
    <text evidence="1">The sequence shown here is derived from an EMBL/GenBank/DDBJ whole genome shotgun (WGS) entry which is preliminary data.</text>
</comment>
<dbReference type="RefSeq" id="WP_152764681.1">
    <property type="nucleotide sequence ID" value="NZ_WHLY01000002.1"/>
</dbReference>
<dbReference type="EMBL" id="WHLY01000002">
    <property type="protein sequence ID" value="MPR36615.1"/>
    <property type="molecule type" value="Genomic_DNA"/>
</dbReference>
<gene>
    <name evidence="1" type="ORF">GBK04_25545</name>
</gene>
<organism evidence="1 2">
    <name type="scientific">Salmonirosea aquatica</name>
    <dbReference type="NCBI Taxonomy" id="2654236"/>
    <lineage>
        <taxon>Bacteria</taxon>
        <taxon>Pseudomonadati</taxon>
        <taxon>Bacteroidota</taxon>
        <taxon>Cytophagia</taxon>
        <taxon>Cytophagales</taxon>
        <taxon>Spirosomataceae</taxon>
        <taxon>Salmonirosea</taxon>
    </lineage>
</organism>